<evidence type="ECO:0000256" key="1">
    <source>
        <dbReference type="ARBA" id="ARBA00004141"/>
    </source>
</evidence>
<organism evidence="6 7">
    <name type="scientific">Cucurbitaria berberidis CBS 394.84</name>
    <dbReference type="NCBI Taxonomy" id="1168544"/>
    <lineage>
        <taxon>Eukaryota</taxon>
        <taxon>Fungi</taxon>
        <taxon>Dikarya</taxon>
        <taxon>Ascomycota</taxon>
        <taxon>Pezizomycotina</taxon>
        <taxon>Dothideomycetes</taxon>
        <taxon>Pleosporomycetidae</taxon>
        <taxon>Pleosporales</taxon>
        <taxon>Pleosporineae</taxon>
        <taxon>Cucurbitariaceae</taxon>
        <taxon>Cucurbitaria</taxon>
    </lineage>
</organism>
<feature type="transmembrane region" description="Helical" evidence="5">
    <location>
        <begin position="108"/>
        <end position="126"/>
    </location>
</feature>
<feature type="transmembrane region" description="Helical" evidence="5">
    <location>
        <begin position="39"/>
        <end position="61"/>
    </location>
</feature>
<dbReference type="PANTHER" id="PTHR30266">
    <property type="entry name" value="MECHANOSENSITIVE CHANNEL MSCL"/>
    <property type="match status" value="1"/>
</dbReference>
<comment type="subcellular location">
    <subcellularLocation>
        <location evidence="1">Membrane</location>
        <topology evidence="1">Multi-pass membrane protein</topology>
    </subcellularLocation>
</comment>
<gene>
    <name evidence="6" type="ORF">K460DRAFT_276061</name>
</gene>
<dbReference type="AlphaFoldDB" id="A0A9P4GPW5"/>
<name>A0A9P4GPW5_9PLEO</name>
<evidence type="ECO:0008006" key="8">
    <source>
        <dbReference type="Google" id="ProtNLM"/>
    </source>
</evidence>
<dbReference type="GeneID" id="63845340"/>
<protein>
    <recommendedName>
        <fullName evidence="8">Ion channel</fullName>
    </recommendedName>
</protein>
<evidence type="ECO:0000313" key="7">
    <source>
        <dbReference type="Proteomes" id="UP000800039"/>
    </source>
</evidence>
<dbReference type="Gene3D" id="1.10.1200.120">
    <property type="entry name" value="Large-conductance mechanosensitive channel, MscL, domain 1"/>
    <property type="match status" value="1"/>
</dbReference>
<dbReference type="OrthoDB" id="10010920at2759"/>
<evidence type="ECO:0000256" key="2">
    <source>
        <dbReference type="ARBA" id="ARBA00022692"/>
    </source>
</evidence>
<sequence>MPRLDEHTEEILRDAEQGVRKKTTTAWDSFSNFALRDNVLEIAVGLIDIILPIISLLPFLARNLDEKFAILKHGPTYNGTISNGYNTIEQALSDGAVVFAYGSFLDKVVRFIAIALALWVIALGYSRGSGDNIVKKQVKCKFCRKYISEKAKRCVNCTSWLDGREERG</sequence>
<evidence type="ECO:0000256" key="4">
    <source>
        <dbReference type="ARBA" id="ARBA00023136"/>
    </source>
</evidence>
<keyword evidence="7" id="KW-1185">Reference proteome</keyword>
<keyword evidence="2 5" id="KW-0812">Transmembrane</keyword>
<dbReference type="RefSeq" id="XP_040791710.1">
    <property type="nucleotide sequence ID" value="XM_040928087.1"/>
</dbReference>
<evidence type="ECO:0000256" key="3">
    <source>
        <dbReference type="ARBA" id="ARBA00022989"/>
    </source>
</evidence>
<dbReference type="InterPro" id="IPR036019">
    <property type="entry name" value="MscL_channel"/>
</dbReference>
<dbReference type="GO" id="GO:0016020">
    <property type="term" value="C:membrane"/>
    <property type="evidence" value="ECO:0007669"/>
    <property type="project" value="UniProtKB-SubCell"/>
</dbReference>
<reference evidence="6" key="1">
    <citation type="submission" date="2020-01" db="EMBL/GenBank/DDBJ databases">
        <authorList>
            <consortium name="DOE Joint Genome Institute"/>
            <person name="Haridas S."/>
            <person name="Albert R."/>
            <person name="Binder M."/>
            <person name="Bloem J."/>
            <person name="Labutti K."/>
            <person name="Salamov A."/>
            <person name="Andreopoulos B."/>
            <person name="Baker S.E."/>
            <person name="Barry K."/>
            <person name="Bills G."/>
            <person name="Bluhm B.H."/>
            <person name="Cannon C."/>
            <person name="Castanera R."/>
            <person name="Culley D.E."/>
            <person name="Daum C."/>
            <person name="Ezra D."/>
            <person name="Gonzalez J.B."/>
            <person name="Henrissat B."/>
            <person name="Kuo A."/>
            <person name="Liang C."/>
            <person name="Lipzen A."/>
            <person name="Lutzoni F."/>
            <person name="Magnuson J."/>
            <person name="Mondo S."/>
            <person name="Nolan M."/>
            <person name="Ohm R."/>
            <person name="Pangilinan J."/>
            <person name="Park H.-J."/>
            <person name="Ramirez L."/>
            <person name="Alfaro M."/>
            <person name="Sun H."/>
            <person name="Tritt A."/>
            <person name="Yoshinaga Y."/>
            <person name="Zwiers L.-H."/>
            <person name="Turgeon B.G."/>
            <person name="Goodwin S.B."/>
            <person name="Spatafora J.W."/>
            <person name="Crous P.W."/>
            <person name="Grigoriev I.V."/>
        </authorList>
    </citation>
    <scope>NUCLEOTIDE SEQUENCE</scope>
    <source>
        <strain evidence="6">CBS 394.84</strain>
    </source>
</reference>
<evidence type="ECO:0000256" key="5">
    <source>
        <dbReference type="SAM" id="Phobius"/>
    </source>
</evidence>
<keyword evidence="3 5" id="KW-1133">Transmembrane helix</keyword>
<dbReference type="EMBL" id="ML976615">
    <property type="protein sequence ID" value="KAF1849147.1"/>
    <property type="molecule type" value="Genomic_DNA"/>
</dbReference>
<dbReference type="Pfam" id="PF01741">
    <property type="entry name" value="MscL"/>
    <property type="match status" value="1"/>
</dbReference>
<dbReference type="Proteomes" id="UP000800039">
    <property type="component" value="Unassembled WGS sequence"/>
</dbReference>
<proteinExistence type="predicted"/>
<dbReference type="GO" id="GO:0008381">
    <property type="term" value="F:mechanosensitive monoatomic ion channel activity"/>
    <property type="evidence" value="ECO:0007669"/>
    <property type="project" value="TreeGrafter"/>
</dbReference>
<comment type="caution">
    <text evidence="6">The sequence shown here is derived from an EMBL/GenBank/DDBJ whole genome shotgun (WGS) entry which is preliminary data.</text>
</comment>
<dbReference type="PANTHER" id="PTHR30266:SF2">
    <property type="entry name" value="LARGE-CONDUCTANCE MECHANOSENSITIVE CHANNEL"/>
    <property type="match status" value="1"/>
</dbReference>
<dbReference type="InterPro" id="IPR037673">
    <property type="entry name" value="MSC/AndL"/>
</dbReference>
<keyword evidence="4 5" id="KW-0472">Membrane</keyword>
<evidence type="ECO:0000313" key="6">
    <source>
        <dbReference type="EMBL" id="KAF1849147.1"/>
    </source>
</evidence>
<dbReference type="SUPFAM" id="SSF81330">
    <property type="entry name" value="Gated mechanosensitive channel"/>
    <property type="match status" value="1"/>
</dbReference>
<accession>A0A9P4GPW5</accession>